<gene>
    <name evidence="3" type="ORF">F7725_023289</name>
</gene>
<reference evidence="3 4" key="1">
    <citation type="submission" date="2020-03" db="EMBL/GenBank/DDBJ databases">
        <title>Dissostichus mawsoni Genome sequencing and assembly.</title>
        <authorList>
            <person name="Park H."/>
        </authorList>
    </citation>
    <scope>NUCLEOTIDE SEQUENCE [LARGE SCALE GENOMIC DNA]</scope>
    <source>
        <strain evidence="3">DM0001</strain>
        <tissue evidence="3">Muscle</tissue>
    </source>
</reference>
<comment type="caution">
    <text evidence="3">The sequence shown here is derived from an EMBL/GenBank/DDBJ whole genome shotgun (WGS) entry which is preliminary data.</text>
</comment>
<protein>
    <submittedName>
        <fullName evidence="3">Uncharacterized protein</fullName>
    </submittedName>
</protein>
<accession>A0A7J5Z0A2</accession>
<feature type="coiled-coil region" evidence="1">
    <location>
        <begin position="140"/>
        <end position="167"/>
    </location>
</feature>
<keyword evidence="4" id="KW-1185">Reference proteome</keyword>
<name>A0A7J5Z0A2_DISMA</name>
<evidence type="ECO:0000313" key="3">
    <source>
        <dbReference type="EMBL" id="KAF3855234.1"/>
    </source>
</evidence>
<organism evidence="3 4">
    <name type="scientific">Dissostichus mawsoni</name>
    <name type="common">Antarctic cod</name>
    <dbReference type="NCBI Taxonomy" id="36200"/>
    <lineage>
        <taxon>Eukaryota</taxon>
        <taxon>Metazoa</taxon>
        <taxon>Chordata</taxon>
        <taxon>Craniata</taxon>
        <taxon>Vertebrata</taxon>
        <taxon>Euteleostomi</taxon>
        <taxon>Actinopterygii</taxon>
        <taxon>Neopterygii</taxon>
        <taxon>Teleostei</taxon>
        <taxon>Neoteleostei</taxon>
        <taxon>Acanthomorphata</taxon>
        <taxon>Eupercaria</taxon>
        <taxon>Perciformes</taxon>
        <taxon>Notothenioidei</taxon>
        <taxon>Nototheniidae</taxon>
        <taxon>Dissostichus</taxon>
    </lineage>
</organism>
<evidence type="ECO:0000313" key="4">
    <source>
        <dbReference type="Proteomes" id="UP000518266"/>
    </source>
</evidence>
<dbReference type="EMBL" id="JAAKFY010000007">
    <property type="protein sequence ID" value="KAF3855234.1"/>
    <property type="molecule type" value="Genomic_DNA"/>
</dbReference>
<feature type="region of interest" description="Disordered" evidence="2">
    <location>
        <begin position="215"/>
        <end position="283"/>
    </location>
</feature>
<evidence type="ECO:0000256" key="1">
    <source>
        <dbReference type="SAM" id="Coils"/>
    </source>
</evidence>
<dbReference type="AlphaFoldDB" id="A0A7J5Z0A2"/>
<proteinExistence type="predicted"/>
<dbReference type="OrthoDB" id="266138at2759"/>
<evidence type="ECO:0000256" key="2">
    <source>
        <dbReference type="SAM" id="MobiDB-lite"/>
    </source>
</evidence>
<dbReference type="Proteomes" id="UP000518266">
    <property type="component" value="Unassembled WGS sequence"/>
</dbReference>
<sequence length="283" mass="34068">MDANEHYCVTHTVMFELTIQSNVINNTDETKEEQEGFSFQEDTVNMTASHHTADMVHFSIQPQQDTMKLKEQIQSAQVVANSSKVLMYLIQVICDSENQQNNSSTDTRLLPAETEALFTYDVSVCPDNEGDYTENENRLALEYEAEREKERCEERKKEEQKRRIERDFQMELKKIMEAEKLQQKELELIEKRAQKKLDQEMMLQREVIRNLQRRVEQERRMREEEQKRIKNEEDKRTRKEDEIRRKKDEEMIKKGEEEERKREEATMKMEKEKKMERNEAEEG</sequence>
<keyword evidence="1" id="KW-0175">Coiled coil</keyword>